<evidence type="ECO:0000256" key="5">
    <source>
        <dbReference type="ARBA" id="ARBA00047942"/>
    </source>
</evidence>
<feature type="domain" description="Type II methyltransferase M.TaqI-like" evidence="6">
    <location>
        <begin position="188"/>
        <end position="349"/>
    </location>
</feature>
<dbReference type="Proteomes" id="UP000008561">
    <property type="component" value="Chromosome"/>
</dbReference>
<accession>A8ZZS2</accession>
<reference evidence="7 8" key="1">
    <citation type="submission" date="2007-10" db="EMBL/GenBank/DDBJ databases">
        <title>Complete sequence of Desulfococcus oleovorans Hxd3.</title>
        <authorList>
            <consortium name="US DOE Joint Genome Institute"/>
            <person name="Copeland A."/>
            <person name="Lucas S."/>
            <person name="Lapidus A."/>
            <person name="Barry K."/>
            <person name="Glavina del Rio T."/>
            <person name="Dalin E."/>
            <person name="Tice H."/>
            <person name="Pitluck S."/>
            <person name="Kiss H."/>
            <person name="Brettin T."/>
            <person name="Bruce D."/>
            <person name="Detter J.C."/>
            <person name="Han C."/>
            <person name="Schmutz J."/>
            <person name="Larimer F."/>
            <person name="Land M."/>
            <person name="Hauser L."/>
            <person name="Kyrpides N."/>
            <person name="Kim E."/>
            <person name="Wawrik B."/>
            <person name="Richardson P."/>
        </authorList>
    </citation>
    <scope>NUCLEOTIDE SEQUENCE [LARGE SCALE GENOMIC DNA]</scope>
    <source>
        <strain evidence="8">DSM 6200 / JCM 39069 / Hxd3</strain>
    </source>
</reference>
<evidence type="ECO:0000256" key="3">
    <source>
        <dbReference type="ARBA" id="ARBA00022679"/>
    </source>
</evidence>
<dbReference type="REBASE" id="16487">
    <property type="entry name" value="DolHORF3141P"/>
</dbReference>
<dbReference type="PANTHER" id="PTHR33841:SF1">
    <property type="entry name" value="DNA METHYLTRANSFERASE A"/>
    <property type="match status" value="1"/>
</dbReference>
<dbReference type="PROSITE" id="PS00092">
    <property type="entry name" value="N6_MTASE"/>
    <property type="match status" value="1"/>
</dbReference>
<dbReference type="HOGENOM" id="CLU_007039_0_0_7"/>
<dbReference type="Gene3D" id="3.40.50.150">
    <property type="entry name" value="Vaccinia Virus protein VP39"/>
    <property type="match status" value="1"/>
</dbReference>
<protein>
    <recommendedName>
        <fullName evidence="1">site-specific DNA-methyltransferase (adenine-specific)</fullName>
        <ecNumber evidence="1">2.1.1.72</ecNumber>
    </recommendedName>
</protein>
<proteinExistence type="predicted"/>
<dbReference type="InterPro" id="IPR011639">
    <property type="entry name" value="MethylTrfase_TaqI-like_dom"/>
</dbReference>
<keyword evidence="4" id="KW-0949">S-adenosyl-L-methionine</keyword>
<evidence type="ECO:0000313" key="7">
    <source>
        <dbReference type="EMBL" id="ABW68944.1"/>
    </source>
</evidence>
<dbReference type="KEGG" id="dol:Dole_3141"/>
<evidence type="ECO:0000259" key="6">
    <source>
        <dbReference type="Pfam" id="PF07669"/>
    </source>
</evidence>
<dbReference type="SUPFAM" id="SSF53335">
    <property type="entry name" value="S-adenosyl-L-methionine-dependent methyltransferases"/>
    <property type="match status" value="1"/>
</dbReference>
<dbReference type="InterPro" id="IPR050953">
    <property type="entry name" value="N4_N6_ade-DNA_methylase"/>
</dbReference>
<dbReference type="PANTHER" id="PTHR33841">
    <property type="entry name" value="DNA METHYLTRANSFERASE YEEA-RELATED"/>
    <property type="match status" value="1"/>
</dbReference>
<name>A8ZZS2_DESOH</name>
<dbReference type="eggNOG" id="COG0286">
    <property type="taxonomic scope" value="Bacteria"/>
</dbReference>
<dbReference type="PRINTS" id="PR00507">
    <property type="entry name" value="N12N6MTFRASE"/>
</dbReference>
<evidence type="ECO:0000256" key="4">
    <source>
        <dbReference type="ARBA" id="ARBA00022691"/>
    </source>
</evidence>
<sequence length="746" mass="86740">MVLIKYLEDRNVFPSESWFGKFHKGAKSFFEVLKSGDPEKVYWLLNFLERKFNGDVFALENIGQQKLTKGILSNFADLVEARTIKRQRYLWKQFSFKHLPVEIISHLYQRFVQGGHGAVYTPPFLASLLLDQALPYSKLTGTERILDPACGSGIFLVGAFKRLVNVWRSRNSWRRPSVTSLKKILKQSIYGIELDPNAIDLSVFSLCLAICDALQPKVIWQDLKFDPLYKSNLFKADFFQVLLNSHQKVPTLFDNDFDVIIGNPPFESKLSDSGKEVNYIAQQNDNSRGSLPDKQVAYLFFEQAFNVLKPGGRVCLIQPAQFLYNNNTFVFRAAIQKKYKIDTILDFTSIRKLYEADPKTIAVIAYTLEPKENHWINHWTFRRTMSVNERICFELDHYDRYRVTQNQAVNDAYVWRVNLFGGGRLLDISQSLRNMRTLSQYVKEQGWDYGEGFIEGNKEKLAPFLKGQKLLPTSAFTEAGINEDEIDVLATDRFEAPRTKERFTAPLILIKELKSLPVAFWDKGFIAYRNEIVGIHAPKAQKTKLQELFKTLQKYHDIYCLSCALNGSRLLVSKATAIFKKDIDIFPYPRDKKELFFSFWEDALSEDVLKYMIDYVRLGQNSELLKKMANKNHLIVYSNMFLRMLGSIYENLKASDPIFLNGLICQPFFFGGKPNIDWLDEKQENNLRNIIYDNKTHEHLRTIRLLRFYSENVLLIIKPDRLRYWISSTAIRDADETLVDLRRQGY</sequence>
<keyword evidence="3" id="KW-0808">Transferase</keyword>
<dbReference type="EMBL" id="CP000859">
    <property type="protein sequence ID" value="ABW68944.1"/>
    <property type="molecule type" value="Genomic_DNA"/>
</dbReference>
<dbReference type="EC" id="2.1.1.72" evidence="1"/>
<dbReference type="STRING" id="96561.Dole_3141"/>
<evidence type="ECO:0000313" key="8">
    <source>
        <dbReference type="Proteomes" id="UP000008561"/>
    </source>
</evidence>
<dbReference type="InterPro" id="IPR002052">
    <property type="entry name" value="DNA_methylase_N6_adenine_CS"/>
</dbReference>
<dbReference type="AlphaFoldDB" id="A8ZZS2"/>
<dbReference type="CDD" id="cd02440">
    <property type="entry name" value="AdoMet_MTases"/>
    <property type="match status" value="1"/>
</dbReference>
<dbReference type="GO" id="GO:0003676">
    <property type="term" value="F:nucleic acid binding"/>
    <property type="evidence" value="ECO:0007669"/>
    <property type="project" value="InterPro"/>
</dbReference>
<dbReference type="GO" id="GO:0006304">
    <property type="term" value="P:DNA modification"/>
    <property type="evidence" value="ECO:0007669"/>
    <property type="project" value="InterPro"/>
</dbReference>
<gene>
    <name evidence="7" type="ordered locus">Dole_3141</name>
</gene>
<evidence type="ECO:0000256" key="2">
    <source>
        <dbReference type="ARBA" id="ARBA00022603"/>
    </source>
</evidence>
<keyword evidence="2 7" id="KW-0489">Methyltransferase</keyword>
<dbReference type="GO" id="GO:0032259">
    <property type="term" value="P:methylation"/>
    <property type="evidence" value="ECO:0007669"/>
    <property type="project" value="UniProtKB-KW"/>
</dbReference>
<dbReference type="Pfam" id="PF07669">
    <property type="entry name" value="Eco57I"/>
    <property type="match status" value="1"/>
</dbReference>
<dbReference type="GO" id="GO:0009007">
    <property type="term" value="F:site-specific DNA-methyltransferase (adenine-specific) activity"/>
    <property type="evidence" value="ECO:0007669"/>
    <property type="project" value="UniProtKB-EC"/>
</dbReference>
<keyword evidence="8" id="KW-1185">Reference proteome</keyword>
<evidence type="ECO:0000256" key="1">
    <source>
        <dbReference type="ARBA" id="ARBA00011900"/>
    </source>
</evidence>
<comment type="catalytic activity">
    <reaction evidence="5">
        <text>a 2'-deoxyadenosine in DNA + S-adenosyl-L-methionine = an N(6)-methyl-2'-deoxyadenosine in DNA + S-adenosyl-L-homocysteine + H(+)</text>
        <dbReference type="Rhea" id="RHEA:15197"/>
        <dbReference type="Rhea" id="RHEA-COMP:12418"/>
        <dbReference type="Rhea" id="RHEA-COMP:12419"/>
        <dbReference type="ChEBI" id="CHEBI:15378"/>
        <dbReference type="ChEBI" id="CHEBI:57856"/>
        <dbReference type="ChEBI" id="CHEBI:59789"/>
        <dbReference type="ChEBI" id="CHEBI:90615"/>
        <dbReference type="ChEBI" id="CHEBI:90616"/>
        <dbReference type="EC" id="2.1.1.72"/>
    </reaction>
</comment>
<organism evidence="7 8">
    <name type="scientific">Desulfosudis oleivorans (strain DSM 6200 / JCM 39069 / Hxd3)</name>
    <name type="common">Desulfococcus oleovorans</name>
    <dbReference type="NCBI Taxonomy" id="96561"/>
    <lineage>
        <taxon>Bacteria</taxon>
        <taxon>Pseudomonadati</taxon>
        <taxon>Thermodesulfobacteriota</taxon>
        <taxon>Desulfobacteria</taxon>
        <taxon>Desulfobacterales</taxon>
        <taxon>Desulfosudaceae</taxon>
        <taxon>Desulfosudis</taxon>
    </lineage>
</organism>
<dbReference type="InterPro" id="IPR029063">
    <property type="entry name" value="SAM-dependent_MTases_sf"/>
</dbReference>